<dbReference type="EMBL" id="CP020991">
    <property type="protein sequence ID" value="AUO20442.1"/>
    <property type="molecule type" value="Genomic_DNA"/>
</dbReference>
<evidence type="ECO:0000313" key="1">
    <source>
        <dbReference type="EMBL" id="AUO20442.1"/>
    </source>
</evidence>
<proteinExistence type="predicted"/>
<dbReference type="KEGG" id="mpec:B9O19_02302"/>
<reference evidence="1 2" key="1">
    <citation type="submission" date="2017-04" db="EMBL/GenBank/DDBJ databases">
        <title>Monoglobus pectinilyticus 14 draft genome.</title>
        <authorList>
            <person name="Kim C."/>
            <person name="Rosendale D.I."/>
            <person name="Kelly W.J."/>
            <person name="Tannock G.W."/>
            <person name="Patchett M.L."/>
            <person name="Jordens J.Z."/>
        </authorList>
    </citation>
    <scope>NUCLEOTIDE SEQUENCE [LARGE SCALE GENOMIC DNA]</scope>
    <source>
        <strain evidence="1 2">14</strain>
    </source>
</reference>
<dbReference type="AlphaFoldDB" id="A0A2K9P5B0"/>
<evidence type="ECO:0000313" key="2">
    <source>
        <dbReference type="Proteomes" id="UP000235589"/>
    </source>
</evidence>
<name>A0A2K9P5B0_9FIRM</name>
<dbReference type="Proteomes" id="UP000235589">
    <property type="component" value="Chromosome"/>
</dbReference>
<protein>
    <submittedName>
        <fullName evidence="1">Uncharacterized protein</fullName>
    </submittedName>
</protein>
<gene>
    <name evidence="1" type="ORF">B9O19_02302</name>
</gene>
<dbReference type="RefSeq" id="WP_102366554.1">
    <property type="nucleotide sequence ID" value="NZ_CP020991.1"/>
</dbReference>
<accession>A0A2K9P5B0</accession>
<keyword evidence="2" id="KW-1185">Reference proteome</keyword>
<dbReference type="GeneID" id="98063664"/>
<organism evidence="1 2">
    <name type="scientific">Monoglobus pectinilyticus</name>
    <dbReference type="NCBI Taxonomy" id="1981510"/>
    <lineage>
        <taxon>Bacteria</taxon>
        <taxon>Bacillati</taxon>
        <taxon>Bacillota</taxon>
        <taxon>Clostridia</taxon>
        <taxon>Monoglobales</taxon>
        <taxon>Monoglobaceae</taxon>
        <taxon>Monoglobus</taxon>
    </lineage>
</organism>
<sequence>MGARVRIVSIDTALKIYYAYPEIGNKEIGELFGTKSASTIYNKKKKARNLMLEKGQKPFDFFTVSTATAYEAWGIDVEDLEKRRNKLKKLNLT</sequence>